<comment type="caution">
    <text evidence="1">The sequence shown here is derived from an EMBL/GenBank/DDBJ whole genome shotgun (WGS) entry which is preliminary data.</text>
</comment>
<organism evidence="1 2">
    <name type="scientific">Defluviimonas salinarum</name>
    <dbReference type="NCBI Taxonomy" id="2992147"/>
    <lineage>
        <taxon>Bacteria</taxon>
        <taxon>Pseudomonadati</taxon>
        <taxon>Pseudomonadota</taxon>
        <taxon>Alphaproteobacteria</taxon>
        <taxon>Rhodobacterales</taxon>
        <taxon>Paracoccaceae</taxon>
        <taxon>Albidovulum</taxon>
    </lineage>
</organism>
<proteinExistence type="predicted"/>
<evidence type="ECO:0000313" key="2">
    <source>
        <dbReference type="Proteomes" id="UP001207582"/>
    </source>
</evidence>
<dbReference type="Proteomes" id="UP001207582">
    <property type="component" value="Unassembled WGS sequence"/>
</dbReference>
<dbReference type="RefSeq" id="WP_264772241.1">
    <property type="nucleotide sequence ID" value="NZ_JAPDOG010000011.1"/>
</dbReference>
<dbReference type="InterPro" id="IPR021436">
    <property type="entry name" value="DUF3085"/>
</dbReference>
<dbReference type="EMBL" id="JAPDOG010000011">
    <property type="protein sequence ID" value="MCW3782508.1"/>
    <property type="molecule type" value="Genomic_DNA"/>
</dbReference>
<evidence type="ECO:0000313" key="1">
    <source>
        <dbReference type="EMBL" id="MCW3782508.1"/>
    </source>
</evidence>
<sequence length="172" mass="18717">MRLTFDSDHLERLLDLSEASGNRRANLEQLVDPAFWREDLDPARRTLLEEEIRLHGLAFSAMNTDIDPGKVPAGLHLVGDHGVYIMSNAPIEDVRAAGVDHVAYAAEANPAKVPFDDLWEIKRASFGGDDGVEFLGAEDVRAGIVPGHPYVIDLSPTTIALPARTQDADPAP</sequence>
<keyword evidence="2" id="KW-1185">Reference proteome</keyword>
<accession>A0ABT3J4B4</accession>
<dbReference type="Pfam" id="PF11284">
    <property type="entry name" value="DUF3085"/>
    <property type="match status" value="1"/>
</dbReference>
<gene>
    <name evidence="1" type="ORF">OM960_13030</name>
</gene>
<reference evidence="1 2" key="1">
    <citation type="submission" date="2022-10" db="EMBL/GenBank/DDBJ databases">
        <title>Defluviimonas sp. CAU 1641 isolated from mud.</title>
        <authorList>
            <person name="Kim W."/>
        </authorList>
    </citation>
    <scope>NUCLEOTIDE SEQUENCE [LARGE SCALE GENOMIC DNA]</scope>
    <source>
        <strain evidence="1 2">CAU 1641</strain>
    </source>
</reference>
<name>A0ABT3J4B4_9RHOB</name>
<protein>
    <submittedName>
        <fullName evidence="1">DUF3085 domain-containing protein</fullName>
    </submittedName>
</protein>